<evidence type="ECO:0000256" key="4">
    <source>
        <dbReference type="ARBA" id="ARBA00012027"/>
    </source>
</evidence>
<dbReference type="Gramene" id="TRITD7Av1G202970.8">
    <property type="protein sequence ID" value="TRITD7Av1G202970.8"/>
    <property type="gene ID" value="TRITD7Av1G202970"/>
</dbReference>
<dbReference type="Pfam" id="PF00614">
    <property type="entry name" value="PLDc"/>
    <property type="match status" value="1"/>
</dbReference>
<dbReference type="PROSITE" id="PS50035">
    <property type="entry name" value="PLD"/>
    <property type="match status" value="1"/>
</dbReference>
<dbReference type="Pfam" id="PF12357">
    <property type="entry name" value="PLD_C"/>
    <property type="match status" value="1"/>
</dbReference>
<dbReference type="AlphaFoldDB" id="A0A9R1BR57"/>
<evidence type="ECO:0000313" key="14">
    <source>
        <dbReference type="Proteomes" id="UP000324705"/>
    </source>
</evidence>
<dbReference type="PANTHER" id="PTHR18896">
    <property type="entry name" value="PHOSPHOLIPASE D"/>
    <property type="match status" value="1"/>
</dbReference>
<feature type="domain" description="PLD phosphodiesterase" evidence="12">
    <location>
        <begin position="530"/>
        <end position="557"/>
    </location>
</feature>
<dbReference type="GO" id="GO:0005886">
    <property type="term" value="C:plasma membrane"/>
    <property type="evidence" value="ECO:0007669"/>
    <property type="project" value="TreeGrafter"/>
</dbReference>
<keyword evidence="9" id="KW-0442">Lipid degradation</keyword>
<dbReference type="CDD" id="cd04015">
    <property type="entry name" value="C2_plant_PLD"/>
    <property type="match status" value="1"/>
</dbReference>
<dbReference type="SMART" id="SM00155">
    <property type="entry name" value="PLDc"/>
    <property type="match status" value="1"/>
</dbReference>
<evidence type="ECO:0000256" key="8">
    <source>
        <dbReference type="ARBA" id="ARBA00022837"/>
    </source>
</evidence>
<comment type="similarity">
    <text evidence="3">Belongs to the phospholipase D family. C2-PLD subfamily.</text>
</comment>
<keyword evidence="7" id="KW-0378">Hydrolase</keyword>
<comment type="cofactor">
    <cofactor evidence="2">
        <name>Ca(2+)</name>
        <dbReference type="ChEBI" id="CHEBI:29108"/>
    </cofactor>
</comment>
<name>A0A9R1BR57_TRITD</name>
<accession>A0A9R1BR57</accession>
<dbReference type="Pfam" id="PF00168">
    <property type="entry name" value="C2"/>
    <property type="match status" value="1"/>
</dbReference>
<reference evidence="13 14" key="1">
    <citation type="submission" date="2017-09" db="EMBL/GenBank/DDBJ databases">
        <authorList>
            <consortium name="International Durum Wheat Genome Sequencing Consortium (IDWGSC)"/>
            <person name="Milanesi L."/>
        </authorList>
    </citation>
    <scope>NUCLEOTIDE SEQUENCE [LARGE SCALE GENOMIC DNA]</scope>
    <source>
        <strain evidence="14">cv. Svevo</strain>
    </source>
</reference>
<dbReference type="PANTHER" id="PTHR18896:SF59">
    <property type="entry name" value="PHOSPHOLIPASE D ALPHA 2"/>
    <property type="match status" value="1"/>
</dbReference>
<dbReference type="GO" id="GO:0046872">
    <property type="term" value="F:metal ion binding"/>
    <property type="evidence" value="ECO:0007669"/>
    <property type="project" value="UniProtKB-KW"/>
</dbReference>
<dbReference type="Gene3D" id="2.60.40.150">
    <property type="entry name" value="C2 domain"/>
    <property type="match status" value="1"/>
</dbReference>
<dbReference type="InterPro" id="IPR035892">
    <property type="entry name" value="C2_domain_sf"/>
</dbReference>
<evidence type="ECO:0000256" key="10">
    <source>
        <dbReference type="ARBA" id="ARBA00023098"/>
    </source>
</evidence>
<dbReference type="EC" id="3.1.4.4" evidence="4"/>
<keyword evidence="5" id="KW-0479">Metal-binding</keyword>
<dbReference type="FunFam" id="3.30.870.10:FF:000027">
    <property type="entry name" value="Phospholipase D"/>
    <property type="match status" value="1"/>
</dbReference>
<dbReference type="InterPro" id="IPR024632">
    <property type="entry name" value="PLipase_D_C"/>
</dbReference>
<evidence type="ECO:0000259" key="12">
    <source>
        <dbReference type="PROSITE" id="PS50035"/>
    </source>
</evidence>
<gene>
    <name evidence="13" type="ORF">TRITD_7Av1G202970</name>
</gene>
<evidence type="ECO:0000256" key="2">
    <source>
        <dbReference type="ARBA" id="ARBA00001913"/>
    </source>
</evidence>
<evidence type="ECO:0000256" key="1">
    <source>
        <dbReference type="ARBA" id="ARBA00000798"/>
    </source>
</evidence>
<dbReference type="Proteomes" id="UP000324705">
    <property type="component" value="Chromosome 7A"/>
</dbReference>
<dbReference type="GO" id="GO:0009395">
    <property type="term" value="P:phospholipid catabolic process"/>
    <property type="evidence" value="ECO:0007669"/>
    <property type="project" value="TreeGrafter"/>
</dbReference>
<evidence type="ECO:0000256" key="3">
    <source>
        <dbReference type="ARBA" id="ARBA00010683"/>
    </source>
</evidence>
<dbReference type="SUPFAM" id="SSF49562">
    <property type="entry name" value="C2 domain (Calcium/lipid-binding domain, CaLB)"/>
    <property type="match status" value="1"/>
</dbReference>
<dbReference type="InterPro" id="IPR000008">
    <property type="entry name" value="C2_dom"/>
</dbReference>
<sequence length="685" mass="76643">MAHRLLHGTLHATILEADNLTNPDRATGGAPQIFRRVSHSPSSPLCTCYNHGRVKLVGLVRNLVVWLQFVEGFEETIGRGKGSTQLYATVDLGKARVGRTRVIAGDPVNPRWYEEFHIYCAHFAADVVFTVKAAQPIGATLIGRAYLPVRELLDAGGREIERRLDVLDPSKKKIHHGPTIHVRLRFCDVAANPREWGAGLGGARHPGVPYTFFSQRPGCRVTLYQDAHTPDAFAPRIPLSGGRTYQQGRTMDTAHHKDFHQPNFVDTSITKGGPREPWHDIHAKIEGPAAWDILYNFEQRWRKQGGDNDLLVDLRALANLIIPPSTVTFPDDQEAWNVQVFRSIDGGASFGFPNTPEQAARSGLVSGKNNTLDRSIQDAYIHAIRRAQHFIYIENQYFLGSSFAWKADDIRPEEIEALHLIPRELSLKIVSKIEAGEHFVVYVVVPMWPEGAPEGGSVQAILDWQRRTMDMMYYDISIALKAKGIDASPKDYLTFFCLGNREAKRSGEYEPADHPLPGSGYEKAQNARRFMIYVHSKMMIVDDEYIIVGSANINQRSMDGGRDSEIAMGAFQPHHLNTKGQVARGQVHGFRMSLWYEHLGMLHNDFLNPGSRECVQRVNKMADKYWDLYASDELNDDLPGHLLTYPVAVTKEGTVVELPGARCFPDTAAPVLGIKSKHLPPILTT</sequence>
<evidence type="ECO:0000256" key="7">
    <source>
        <dbReference type="ARBA" id="ARBA00022801"/>
    </source>
</evidence>
<evidence type="ECO:0000256" key="9">
    <source>
        <dbReference type="ARBA" id="ARBA00022963"/>
    </source>
</evidence>
<dbReference type="SMART" id="SM00239">
    <property type="entry name" value="C2"/>
    <property type="match status" value="1"/>
</dbReference>
<keyword evidence="14" id="KW-1185">Reference proteome</keyword>
<dbReference type="PROSITE" id="PS50004">
    <property type="entry name" value="C2"/>
    <property type="match status" value="1"/>
</dbReference>
<keyword evidence="8" id="KW-0106">Calcium</keyword>
<dbReference type="SUPFAM" id="SSF56024">
    <property type="entry name" value="Phospholipase D/nuclease"/>
    <property type="match status" value="2"/>
</dbReference>
<dbReference type="InterPro" id="IPR001736">
    <property type="entry name" value="PLipase_D/transphosphatidylase"/>
</dbReference>
<proteinExistence type="inferred from homology"/>
<dbReference type="InterPro" id="IPR015679">
    <property type="entry name" value="PLipase_D_fam"/>
</dbReference>
<protein>
    <recommendedName>
        <fullName evidence="4">phospholipase D</fullName>
        <ecNumber evidence="4">3.1.4.4</ecNumber>
    </recommendedName>
</protein>
<evidence type="ECO:0000256" key="5">
    <source>
        <dbReference type="ARBA" id="ARBA00022723"/>
    </source>
</evidence>
<keyword evidence="6" id="KW-0677">Repeat</keyword>
<evidence type="ECO:0000259" key="11">
    <source>
        <dbReference type="PROSITE" id="PS50004"/>
    </source>
</evidence>
<keyword evidence="10" id="KW-0443">Lipid metabolism</keyword>
<dbReference type="GO" id="GO:0004630">
    <property type="term" value="F:phospholipase D activity"/>
    <property type="evidence" value="ECO:0007669"/>
    <property type="project" value="UniProtKB-EC"/>
</dbReference>
<feature type="domain" description="C2" evidence="11">
    <location>
        <begin position="1"/>
        <end position="164"/>
    </location>
</feature>
<evidence type="ECO:0000256" key="6">
    <source>
        <dbReference type="ARBA" id="ARBA00022737"/>
    </source>
</evidence>
<organism evidence="13 14">
    <name type="scientific">Triticum turgidum subsp. durum</name>
    <name type="common">Durum wheat</name>
    <name type="synonym">Triticum durum</name>
    <dbReference type="NCBI Taxonomy" id="4567"/>
    <lineage>
        <taxon>Eukaryota</taxon>
        <taxon>Viridiplantae</taxon>
        <taxon>Streptophyta</taxon>
        <taxon>Embryophyta</taxon>
        <taxon>Tracheophyta</taxon>
        <taxon>Spermatophyta</taxon>
        <taxon>Magnoliopsida</taxon>
        <taxon>Liliopsida</taxon>
        <taxon>Poales</taxon>
        <taxon>Poaceae</taxon>
        <taxon>BOP clade</taxon>
        <taxon>Pooideae</taxon>
        <taxon>Triticodae</taxon>
        <taxon>Triticeae</taxon>
        <taxon>Triticinae</taxon>
        <taxon>Triticum</taxon>
    </lineage>
</organism>
<comment type="catalytic activity">
    <reaction evidence="1">
        <text>a 1,2-diacyl-sn-glycero-3-phosphocholine + H2O = a 1,2-diacyl-sn-glycero-3-phosphate + choline + H(+)</text>
        <dbReference type="Rhea" id="RHEA:14445"/>
        <dbReference type="ChEBI" id="CHEBI:15354"/>
        <dbReference type="ChEBI" id="CHEBI:15377"/>
        <dbReference type="ChEBI" id="CHEBI:15378"/>
        <dbReference type="ChEBI" id="CHEBI:57643"/>
        <dbReference type="ChEBI" id="CHEBI:58608"/>
        <dbReference type="EC" id="3.1.4.4"/>
    </reaction>
</comment>
<dbReference type="Gene3D" id="3.30.870.10">
    <property type="entry name" value="Endonuclease Chain A"/>
    <property type="match status" value="2"/>
</dbReference>
<dbReference type="EMBL" id="LT934123">
    <property type="protein sequence ID" value="VAI77937.1"/>
    <property type="molecule type" value="Genomic_DNA"/>
</dbReference>
<evidence type="ECO:0000313" key="13">
    <source>
        <dbReference type="EMBL" id="VAI77937.1"/>
    </source>
</evidence>